<accession>A0AAQ3SK38</accession>
<dbReference type="Pfam" id="PF25042">
    <property type="entry name" value="DUF7787"/>
    <property type="match status" value="1"/>
</dbReference>
<protein>
    <recommendedName>
        <fullName evidence="2">DUF7787 domain-containing protein</fullName>
    </recommendedName>
</protein>
<dbReference type="Proteomes" id="UP001341281">
    <property type="component" value="Chromosome 02"/>
</dbReference>
<evidence type="ECO:0000259" key="2">
    <source>
        <dbReference type="Pfam" id="PF25042"/>
    </source>
</evidence>
<dbReference type="AlphaFoldDB" id="A0AAQ3SK38"/>
<name>A0AAQ3SK38_PASNO</name>
<gene>
    <name evidence="3" type="ORF">U9M48_007195</name>
</gene>
<reference evidence="3 4" key="1">
    <citation type="submission" date="2024-02" db="EMBL/GenBank/DDBJ databases">
        <title>High-quality chromosome-scale genome assembly of Pensacola bahiagrass (Paspalum notatum Flugge var. saurae).</title>
        <authorList>
            <person name="Vega J.M."/>
            <person name="Podio M."/>
            <person name="Orjuela J."/>
            <person name="Siena L.A."/>
            <person name="Pessino S.C."/>
            <person name="Combes M.C."/>
            <person name="Mariac C."/>
            <person name="Albertini E."/>
            <person name="Pupilli F."/>
            <person name="Ortiz J.P.A."/>
            <person name="Leblanc O."/>
        </authorList>
    </citation>
    <scope>NUCLEOTIDE SEQUENCE [LARGE SCALE GENOMIC DNA]</scope>
    <source>
        <strain evidence="3">R1</strain>
        <tissue evidence="3">Leaf</tissue>
    </source>
</reference>
<dbReference type="PANTHER" id="PTHR35096">
    <property type="entry name" value="BNAA08G28570D PROTEIN"/>
    <property type="match status" value="1"/>
</dbReference>
<evidence type="ECO:0000256" key="1">
    <source>
        <dbReference type="SAM" id="MobiDB-lite"/>
    </source>
</evidence>
<proteinExistence type="predicted"/>
<dbReference type="EMBL" id="CP144746">
    <property type="protein sequence ID" value="WVZ56701.1"/>
    <property type="molecule type" value="Genomic_DNA"/>
</dbReference>
<dbReference type="PANTHER" id="PTHR35096:SF8">
    <property type="entry name" value="OS03G0308600 PROTEIN"/>
    <property type="match status" value="1"/>
</dbReference>
<evidence type="ECO:0000313" key="3">
    <source>
        <dbReference type="EMBL" id="WVZ56701.1"/>
    </source>
</evidence>
<evidence type="ECO:0000313" key="4">
    <source>
        <dbReference type="Proteomes" id="UP001341281"/>
    </source>
</evidence>
<sequence length="222" mass="23800">MTRIPAAERPRLTLEDYILFFTTRSGHGLSLHQLNDIIYMHAFARIHRTPKPAMVDALRSVELMRPRRSSVPLNATAPPPSAAPAAAAALSLEEVTRDIEDLGWRECPVGSLLSVRAGMRSPAAAEESPVPISAIAPGSSAERMISPPRPALAASSSSSPLPPALPAAARRKRSSMGKGKAAMRTRRRRVVELLTIPSLDTLYSPVVCRPEQDSGEVALTSA</sequence>
<feature type="compositionally biased region" description="Basic residues" evidence="1">
    <location>
        <begin position="169"/>
        <end position="184"/>
    </location>
</feature>
<organism evidence="3 4">
    <name type="scientific">Paspalum notatum var. saurae</name>
    <dbReference type="NCBI Taxonomy" id="547442"/>
    <lineage>
        <taxon>Eukaryota</taxon>
        <taxon>Viridiplantae</taxon>
        <taxon>Streptophyta</taxon>
        <taxon>Embryophyta</taxon>
        <taxon>Tracheophyta</taxon>
        <taxon>Spermatophyta</taxon>
        <taxon>Magnoliopsida</taxon>
        <taxon>Liliopsida</taxon>
        <taxon>Poales</taxon>
        <taxon>Poaceae</taxon>
        <taxon>PACMAD clade</taxon>
        <taxon>Panicoideae</taxon>
        <taxon>Andropogonodae</taxon>
        <taxon>Paspaleae</taxon>
        <taxon>Paspalinae</taxon>
        <taxon>Paspalum</taxon>
    </lineage>
</organism>
<feature type="region of interest" description="Disordered" evidence="1">
    <location>
        <begin position="140"/>
        <end position="184"/>
    </location>
</feature>
<keyword evidence="4" id="KW-1185">Reference proteome</keyword>
<feature type="domain" description="DUF7787" evidence="2">
    <location>
        <begin position="9"/>
        <end position="65"/>
    </location>
</feature>
<dbReference type="InterPro" id="IPR056689">
    <property type="entry name" value="DUF7787"/>
</dbReference>